<dbReference type="GO" id="GO:0006552">
    <property type="term" value="P:L-leucine catabolic process"/>
    <property type="evidence" value="ECO:0007669"/>
    <property type="project" value="TreeGrafter"/>
</dbReference>
<evidence type="ECO:0000313" key="5">
    <source>
        <dbReference type="EMBL" id="QPP10270.1"/>
    </source>
</evidence>
<comment type="similarity">
    <text evidence="1">Belongs to the HMG-CoA lyase family.</text>
</comment>
<keyword evidence="2" id="KW-0479">Metal-binding</keyword>
<evidence type="ECO:0000256" key="2">
    <source>
        <dbReference type="ARBA" id="ARBA00022723"/>
    </source>
</evidence>
<dbReference type="AlphaFoldDB" id="A0A7T1WWN8"/>
<sequence>MEDPVQVDDGVRRARARHPGIGVGVHLHNRNGFAPANALAELASGADWLESATAGLGGDLWFPGDRTVLVNMATEDLVHLLDSVGIATGVDLTRLRTAMRLVTETTS</sequence>
<dbReference type="SUPFAM" id="SSF51569">
    <property type="entry name" value="Aldolase"/>
    <property type="match status" value="1"/>
</dbReference>
<dbReference type="RefSeq" id="WP_197354034.1">
    <property type="nucleotide sequence ID" value="NZ_CP048882.1"/>
</dbReference>
<dbReference type="GO" id="GO:0046951">
    <property type="term" value="P:ketone body biosynthetic process"/>
    <property type="evidence" value="ECO:0007669"/>
    <property type="project" value="TreeGrafter"/>
</dbReference>
<dbReference type="KEGG" id="sbat:G4Z16_31920"/>
<keyword evidence="3" id="KW-0456">Lyase</keyword>
<dbReference type="GO" id="GO:0046872">
    <property type="term" value="F:metal ion binding"/>
    <property type="evidence" value="ECO:0007669"/>
    <property type="project" value="UniProtKB-KW"/>
</dbReference>
<organism evidence="5 6">
    <name type="scientific">Streptomyces bathyalis</name>
    <dbReference type="NCBI Taxonomy" id="2710756"/>
    <lineage>
        <taxon>Bacteria</taxon>
        <taxon>Bacillati</taxon>
        <taxon>Actinomycetota</taxon>
        <taxon>Actinomycetes</taxon>
        <taxon>Kitasatosporales</taxon>
        <taxon>Streptomycetaceae</taxon>
        <taxon>Streptomyces</taxon>
    </lineage>
</organism>
<evidence type="ECO:0000313" key="6">
    <source>
        <dbReference type="Proteomes" id="UP000595046"/>
    </source>
</evidence>
<evidence type="ECO:0000259" key="4">
    <source>
        <dbReference type="PROSITE" id="PS50991"/>
    </source>
</evidence>
<dbReference type="InterPro" id="IPR013785">
    <property type="entry name" value="Aldolase_TIM"/>
</dbReference>
<dbReference type="Pfam" id="PF00682">
    <property type="entry name" value="HMGL-like"/>
    <property type="match status" value="1"/>
</dbReference>
<gene>
    <name evidence="5" type="ORF">G4Z16_31920</name>
</gene>
<protein>
    <recommendedName>
        <fullName evidence="4">Pyruvate carboxyltransferase domain-containing protein</fullName>
    </recommendedName>
</protein>
<feature type="domain" description="Pyruvate carboxyltransferase" evidence="4">
    <location>
        <begin position="1"/>
        <end position="96"/>
    </location>
</feature>
<dbReference type="Proteomes" id="UP000595046">
    <property type="component" value="Chromosome"/>
</dbReference>
<keyword evidence="6" id="KW-1185">Reference proteome</keyword>
<dbReference type="PANTHER" id="PTHR42738:SF7">
    <property type="entry name" value="HYDROXYMETHYLGLUTARYL-COA LYASE"/>
    <property type="match status" value="1"/>
</dbReference>
<evidence type="ECO:0000256" key="3">
    <source>
        <dbReference type="ARBA" id="ARBA00023239"/>
    </source>
</evidence>
<name>A0A7T1WWN8_9ACTN</name>
<dbReference type="PANTHER" id="PTHR42738">
    <property type="entry name" value="HYDROXYMETHYLGLUTARYL-COA LYASE"/>
    <property type="match status" value="1"/>
</dbReference>
<dbReference type="EMBL" id="CP048882">
    <property type="protein sequence ID" value="QPP10270.1"/>
    <property type="molecule type" value="Genomic_DNA"/>
</dbReference>
<dbReference type="PROSITE" id="PS50991">
    <property type="entry name" value="PYR_CT"/>
    <property type="match status" value="1"/>
</dbReference>
<dbReference type="GO" id="GO:0004419">
    <property type="term" value="F:hydroxymethylglutaryl-CoA lyase activity"/>
    <property type="evidence" value="ECO:0007669"/>
    <property type="project" value="TreeGrafter"/>
</dbReference>
<evidence type="ECO:0000256" key="1">
    <source>
        <dbReference type="ARBA" id="ARBA00009405"/>
    </source>
</evidence>
<reference evidence="6" key="1">
    <citation type="submission" date="2020-02" db="EMBL/GenBank/DDBJ databases">
        <title>Streptomyces sp. ASO4wet.</title>
        <authorList>
            <person name="Risdian C."/>
            <person name="Landwehr W."/>
            <person name="Schupp P."/>
            <person name="Wink J."/>
        </authorList>
    </citation>
    <scope>NUCLEOTIDE SEQUENCE [LARGE SCALE GENOMIC DNA]</scope>
    <source>
        <strain evidence="6">ASO4wet</strain>
    </source>
</reference>
<dbReference type="Gene3D" id="3.20.20.70">
    <property type="entry name" value="Aldolase class I"/>
    <property type="match status" value="1"/>
</dbReference>
<accession>A0A7T1WWN8</accession>
<proteinExistence type="inferred from homology"/>
<dbReference type="InterPro" id="IPR043594">
    <property type="entry name" value="HMGL"/>
</dbReference>
<dbReference type="InterPro" id="IPR000891">
    <property type="entry name" value="PYR_CT"/>
</dbReference>